<evidence type="ECO:0000313" key="3">
    <source>
        <dbReference type="WBParaSite" id="BPAG_0001276701-mRNA-1"/>
    </source>
</evidence>
<protein>
    <submittedName>
        <fullName evidence="3">Bestrophin homolog</fullName>
    </submittedName>
</protein>
<evidence type="ECO:0000313" key="2">
    <source>
        <dbReference type="Proteomes" id="UP000278627"/>
    </source>
</evidence>
<name>A0A0N4TV74_BRUPA</name>
<dbReference type="EMBL" id="UZAD01013313">
    <property type="protein sequence ID" value="VDN93881.1"/>
    <property type="molecule type" value="Genomic_DNA"/>
</dbReference>
<proteinExistence type="predicted"/>
<dbReference type="WBParaSite" id="BPAG_0001276701-mRNA-1">
    <property type="protein sequence ID" value="BPAG_0001276701-mRNA-1"/>
    <property type="gene ID" value="BPAG_0001276701"/>
</dbReference>
<evidence type="ECO:0000313" key="1">
    <source>
        <dbReference type="EMBL" id="VDN93881.1"/>
    </source>
</evidence>
<accession>A0A0N4TV74</accession>
<reference evidence="3" key="1">
    <citation type="submission" date="2017-02" db="UniProtKB">
        <authorList>
            <consortium name="WormBaseParasite"/>
        </authorList>
    </citation>
    <scope>IDENTIFICATION</scope>
</reference>
<dbReference type="Proteomes" id="UP000278627">
    <property type="component" value="Unassembled WGS sequence"/>
</dbReference>
<gene>
    <name evidence="1" type="ORF">BPAG_LOCUS12695</name>
</gene>
<sequence>MADRMVLCWRRIYEVLSAIVYVPTMAGYRNGYNLNLLTKIYERANLVPVAAVIPALRVYIVTAAVEKLVVGSASQDLIHPLDEN</sequence>
<keyword evidence="2" id="KW-1185">Reference proteome</keyword>
<reference evidence="1 2" key="2">
    <citation type="submission" date="2018-11" db="EMBL/GenBank/DDBJ databases">
        <authorList>
            <consortium name="Pathogen Informatics"/>
        </authorList>
    </citation>
    <scope>NUCLEOTIDE SEQUENCE [LARGE SCALE GENOMIC DNA]</scope>
</reference>
<organism evidence="3">
    <name type="scientific">Brugia pahangi</name>
    <name type="common">Filarial nematode worm</name>
    <dbReference type="NCBI Taxonomy" id="6280"/>
    <lineage>
        <taxon>Eukaryota</taxon>
        <taxon>Metazoa</taxon>
        <taxon>Ecdysozoa</taxon>
        <taxon>Nematoda</taxon>
        <taxon>Chromadorea</taxon>
        <taxon>Rhabditida</taxon>
        <taxon>Spirurina</taxon>
        <taxon>Spiruromorpha</taxon>
        <taxon>Filarioidea</taxon>
        <taxon>Onchocercidae</taxon>
        <taxon>Brugia</taxon>
    </lineage>
</organism>
<dbReference type="AlphaFoldDB" id="A0A0N4TV74"/>